<feature type="compositionally biased region" description="Basic residues" evidence="1">
    <location>
        <begin position="21"/>
        <end position="35"/>
    </location>
</feature>
<dbReference type="AlphaFoldDB" id="A0A8K1FIN9"/>
<evidence type="ECO:0000256" key="1">
    <source>
        <dbReference type="SAM" id="MobiDB-lite"/>
    </source>
</evidence>
<gene>
    <name evidence="2" type="ORF">Poli38472_014153</name>
</gene>
<sequence>MRRSARKQHATAVPAEDVGKSKAKKERKTTKGKRKSRDEESEPHELEETQTTPRTSETSGVSVVDGGASVSAYVASCREKLHVLRERKQEQEQRTEVIVQETFGQIEAIINALMTTVQTGYTSARTHFDETSGQLEEGLDVHEQVESKLHAITAILLGSTE</sequence>
<evidence type="ECO:0000313" key="2">
    <source>
        <dbReference type="EMBL" id="TMW64036.1"/>
    </source>
</evidence>
<evidence type="ECO:0000313" key="3">
    <source>
        <dbReference type="Proteomes" id="UP000794436"/>
    </source>
</evidence>
<proteinExistence type="predicted"/>
<organism evidence="2 3">
    <name type="scientific">Pythium oligandrum</name>
    <name type="common">Mycoparasitic fungus</name>
    <dbReference type="NCBI Taxonomy" id="41045"/>
    <lineage>
        <taxon>Eukaryota</taxon>
        <taxon>Sar</taxon>
        <taxon>Stramenopiles</taxon>
        <taxon>Oomycota</taxon>
        <taxon>Peronosporomycetes</taxon>
        <taxon>Pythiales</taxon>
        <taxon>Pythiaceae</taxon>
        <taxon>Pythium</taxon>
    </lineage>
</organism>
<dbReference type="Proteomes" id="UP000794436">
    <property type="component" value="Unassembled WGS sequence"/>
</dbReference>
<comment type="caution">
    <text evidence="2">The sequence shown here is derived from an EMBL/GenBank/DDBJ whole genome shotgun (WGS) entry which is preliminary data.</text>
</comment>
<feature type="region of interest" description="Disordered" evidence="1">
    <location>
        <begin position="1"/>
        <end position="64"/>
    </location>
</feature>
<keyword evidence="3" id="KW-1185">Reference proteome</keyword>
<accession>A0A8K1FIN9</accession>
<feature type="compositionally biased region" description="Polar residues" evidence="1">
    <location>
        <begin position="49"/>
        <end position="58"/>
    </location>
</feature>
<dbReference type="OrthoDB" id="165494at2759"/>
<dbReference type="EMBL" id="SPLM01000041">
    <property type="protein sequence ID" value="TMW64036.1"/>
    <property type="molecule type" value="Genomic_DNA"/>
</dbReference>
<protein>
    <submittedName>
        <fullName evidence="2">Uncharacterized protein</fullName>
    </submittedName>
</protein>
<name>A0A8K1FIN9_PYTOL</name>
<reference evidence="2" key="1">
    <citation type="submission" date="2019-03" db="EMBL/GenBank/DDBJ databases">
        <title>Long read genome sequence of the mycoparasitic Pythium oligandrum ATCC 38472 isolated from sugarbeet rhizosphere.</title>
        <authorList>
            <person name="Gaulin E."/>
        </authorList>
    </citation>
    <scope>NUCLEOTIDE SEQUENCE</scope>
    <source>
        <strain evidence="2">ATCC 38472_TT</strain>
    </source>
</reference>